<dbReference type="AlphaFoldDB" id="A0ABD6F171"/>
<keyword evidence="4" id="KW-1185">Reference proteome</keyword>
<dbReference type="EMBL" id="JBGFUD010013608">
    <property type="protein sequence ID" value="MFH4983756.1"/>
    <property type="molecule type" value="Genomic_DNA"/>
</dbReference>
<dbReference type="Pfam" id="PF08389">
    <property type="entry name" value="Xpo1"/>
    <property type="match status" value="1"/>
</dbReference>
<protein>
    <recommendedName>
        <fullName evidence="5">Exportin-1/Importin-beta-like domain-containing protein</fullName>
    </recommendedName>
</protein>
<dbReference type="InterPro" id="IPR011989">
    <property type="entry name" value="ARM-like"/>
</dbReference>
<evidence type="ECO:0008006" key="5">
    <source>
        <dbReference type="Google" id="ProtNLM"/>
    </source>
</evidence>
<dbReference type="InterPro" id="IPR051345">
    <property type="entry name" value="Importin_beta-like_NTR"/>
</dbReference>
<name>A0ABD6F171_9BILA</name>
<dbReference type="SUPFAM" id="SSF48371">
    <property type="entry name" value="ARM repeat"/>
    <property type="match status" value="1"/>
</dbReference>
<sequence length="214" mass="24006">MDNFDTVCQAISVLSGSDSTACDSASVWLGEFQKSVYAWSICDQILSRCRDPYMCCFAAQTMRQKLLHSIKELPSSSYASLRDSLLNHLCTIDCAVESNSVIITQLCLAVVDLYLQVPEWTHFISEMLNKFASTSSDKTVVLLNMLRVFPEEIQSRNLRVGENRRRAVHTELAQQTTSVLDFLVCKMNFSSTVLTKCCSISFTFIHAGNMRSAI</sequence>
<evidence type="ECO:0000259" key="2">
    <source>
        <dbReference type="Pfam" id="PF08389"/>
    </source>
</evidence>
<dbReference type="Proteomes" id="UP001608902">
    <property type="component" value="Unassembled WGS sequence"/>
</dbReference>
<accession>A0ABD6F171</accession>
<dbReference type="InterPro" id="IPR016024">
    <property type="entry name" value="ARM-type_fold"/>
</dbReference>
<dbReference type="Gene3D" id="1.25.10.10">
    <property type="entry name" value="Leucine-rich Repeat Variant"/>
    <property type="match status" value="1"/>
</dbReference>
<dbReference type="PANTHER" id="PTHR12363">
    <property type="entry name" value="TRANSPORTIN 3 AND IMPORTIN 13"/>
    <property type="match status" value="1"/>
</dbReference>
<feature type="domain" description="Exportin-1/Importin-beta-like" evidence="2">
    <location>
        <begin position="100"/>
        <end position="184"/>
    </location>
</feature>
<organism evidence="3 4">
    <name type="scientific">Gnathostoma spinigerum</name>
    <dbReference type="NCBI Taxonomy" id="75299"/>
    <lineage>
        <taxon>Eukaryota</taxon>
        <taxon>Metazoa</taxon>
        <taxon>Ecdysozoa</taxon>
        <taxon>Nematoda</taxon>
        <taxon>Chromadorea</taxon>
        <taxon>Rhabditida</taxon>
        <taxon>Spirurina</taxon>
        <taxon>Gnathostomatomorpha</taxon>
        <taxon>Gnathostomatoidea</taxon>
        <taxon>Gnathostomatidae</taxon>
        <taxon>Gnathostoma</taxon>
    </lineage>
</organism>
<evidence type="ECO:0000313" key="4">
    <source>
        <dbReference type="Proteomes" id="UP001608902"/>
    </source>
</evidence>
<dbReference type="Pfam" id="PF03810">
    <property type="entry name" value="IBN_N"/>
    <property type="match status" value="1"/>
</dbReference>
<evidence type="ECO:0000259" key="1">
    <source>
        <dbReference type="Pfam" id="PF03810"/>
    </source>
</evidence>
<dbReference type="PANTHER" id="PTHR12363:SF42">
    <property type="entry name" value="TRANSPORTIN-3"/>
    <property type="match status" value="1"/>
</dbReference>
<gene>
    <name evidence="3" type="ORF">AB6A40_010465</name>
</gene>
<proteinExistence type="predicted"/>
<comment type="caution">
    <text evidence="3">The sequence shown here is derived from an EMBL/GenBank/DDBJ whole genome shotgun (WGS) entry which is preliminary data.</text>
</comment>
<reference evidence="3 4" key="1">
    <citation type="submission" date="2024-08" db="EMBL/GenBank/DDBJ databases">
        <title>Gnathostoma spinigerum genome.</title>
        <authorList>
            <person name="Gonzalez-Bertolin B."/>
            <person name="Monzon S."/>
            <person name="Zaballos A."/>
            <person name="Jimenez P."/>
            <person name="Dekumyoy P."/>
            <person name="Varona S."/>
            <person name="Cuesta I."/>
            <person name="Sumanam S."/>
            <person name="Adisakwattana P."/>
            <person name="Gasser R.B."/>
            <person name="Hernandez-Gonzalez A."/>
            <person name="Young N.D."/>
            <person name="Perteguer M.J."/>
        </authorList>
    </citation>
    <scope>NUCLEOTIDE SEQUENCE [LARGE SCALE GENOMIC DNA]</scope>
    <source>
        <strain evidence="3">AL3</strain>
        <tissue evidence="3">Liver</tissue>
    </source>
</reference>
<dbReference type="GO" id="GO:0006606">
    <property type="term" value="P:protein import into nucleus"/>
    <property type="evidence" value="ECO:0007669"/>
    <property type="project" value="UniProtKB-ARBA"/>
</dbReference>
<evidence type="ECO:0000313" key="3">
    <source>
        <dbReference type="EMBL" id="MFH4983756.1"/>
    </source>
</evidence>
<dbReference type="InterPro" id="IPR013598">
    <property type="entry name" value="Exportin-1/Importin-b-like"/>
</dbReference>
<dbReference type="InterPro" id="IPR001494">
    <property type="entry name" value="Importin-beta_N"/>
</dbReference>
<feature type="domain" description="Importin N-terminal" evidence="1">
    <location>
        <begin position="27"/>
        <end position="89"/>
    </location>
</feature>